<accession>A0A0S7YDK9</accession>
<evidence type="ECO:0000313" key="1">
    <source>
        <dbReference type="EMBL" id="KPJ72611.1"/>
    </source>
</evidence>
<dbReference type="AlphaFoldDB" id="A0A0S7YDK9"/>
<gene>
    <name evidence="1" type="ORF">AMJ52_05805</name>
</gene>
<proteinExistence type="predicted"/>
<sequence>MKSELATICDELARKLTGAVHRIEGRIFFKIGEAGYSVIGKLEERPVIIDLEAYGEVLIRIDCNTTYMFQILPNTFFSRFDFLLRQRVFVGEQDFDNKFVVHSNYSQKITEWLMNTEIRASIASLAPFIHLMFKKGLLRYRSKFNVDEPDRAKIINKIEILDTIAASLESLH</sequence>
<protein>
    <submittedName>
        <fullName evidence="1">Uncharacterized protein</fullName>
    </submittedName>
</protein>
<reference evidence="1 2" key="1">
    <citation type="journal article" date="2015" name="Microbiome">
        <title>Genomic resolution of linkages in carbon, nitrogen, and sulfur cycling among widespread estuary sediment bacteria.</title>
        <authorList>
            <person name="Baker B.J."/>
            <person name="Lazar C.S."/>
            <person name="Teske A.P."/>
            <person name="Dick G.J."/>
        </authorList>
    </citation>
    <scope>NUCLEOTIDE SEQUENCE [LARGE SCALE GENOMIC DNA]</scope>
    <source>
        <strain evidence="1">DG_78</strain>
    </source>
</reference>
<evidence type="ECO:0000313" key="2">
    <source>
        <dbReference type="Proteomes" id="UP000051012"/>
    </source>
</evidence>
<comment type="caution">
    <text evidence="1">The sequence shown here is derived from an EMBL/GenBank/DDBJ whole genome shotgun (WGS) entry which is preliminary data.</text>
</comment>
<dbReference type="Proteomes" id="UP000051012">
    <property type="component" value="Unassembled WGS sequence"/>
</dbReference>
<name>A0A0S7YDK9_UNCT6</name>
<organism evidence="1 2">
    <name type="scientific">candidate division TA06 bacterium DG_78</name>
    <dbReference type="NCBI Taxonomy" id="1703772"/>
    <lineage>
        <taxon>Bacteria</taxon>
        <taxon>Bacteria division TA06</taxon>
    </lineage>
</organism>
<dbReference type="EMBL" id="LJNI01000066">
    <property type="protein sequence ID" value="KPJ72611.1"/>
    <property type="molecule type" value="Genomic_DNA"/>
</dbReference>